<reference evidence="1 2" key="1">
    <citation type="journal article" date="2019" name="Genome Biol. Evol.">
        <title>Insights into the evolution of the New World diploid cottons (Gossypium, subgenus Houzingenia) based on genome sequencing.</title>
        <authorList>
            <person name="Grover C.E."/>
            <person name="Arick M.A. 2nd"/>
            <person name="Thrash A."/>
            <person name="Conover J.L."/>
            <person name="Sanders W.S."/>
            <person name="Peterson D.G."/>
            <person name="Frelichowski J.E."/>
            <person name="Scheffler J.A."/>
            <person name="Scheffler B.E."/>
            <person name="Wendel J.F."/>
        </authorList>
    </citation>
    <scope>NUCLEOTIDE SEQUENCE [LARGE SCALE GENOMIC DNA]</scope>
    <source>
        <strain evidence="1">5</strain>
        <tissue evidence="1">Leaf</tissue>
    </source>
</reference>
<accession>A0A7J9BA49</accession>
<evidence type="ECO:0000313" key="1">
    <source>
        <dbReference type="EMBL" id="MBA0733231.1"/>
    </source>
</evidence>
<keyword evidence="2" id="KW-1185">Reference proteome</keyword>
<protein>
    <submittedName>
        <fullName evidence="1">Uncharacterized protein</fullName>
    </submittedName>
</protein>
<dbReference type="Proteomes" id="UP000593579">
    <property type="component" value="Unassembled WGS sequence"/>
</dbReference>
<comment type="caution">
    <text evidence="1">The sequence shown here is derived from an EMBL/GenBank/DDBJ whole genome shotgun (WGS) entry which is preliminary data.</text>
</comment>
<dbReference type="EMBL" id="JABEZY010000001">
    <property type="protein sequence ID" value="MBA0733231.1"/>
    <property type="molecule type" value="Genomic_DNA"/>
</dbReference>
<gene>
    <name evidence="1" type="ORF">Gogos_017266</name>
</gene>
<organism evidence="1 2">
    <name type="scientific">Gossypium gossypioides</name>
    <name type="common">Mexican cotton</name>
    <name type="synonym">Selera gossypioides</name>
    <dbReference type="NCBI Taxonomy" id="34282"/>
    <lineage>
        <taxon>Eukaryota</taxon>
        <taxon>Viridiplantae</taxon>
        <taxon>Streptophyta</taxon>
        <taxon>Embryophyta</taxon>
        <taxon>Tracheophyta</taxon>
        <taxon>Spermatophyta</taxon>
        <taxon>Magnoliopsida</taxon>
        <taxon>eudicotyledons</taxon>
        <taxon>Gunneridae</taxon>
        <taxon>Pentapetalae</taxon>
        <taxon>rosids</taxon>
        <taxon>malvids</taxon>
        <taxon>Malvales</taxon>
        <taxon>Malvaceae</taxon>
        <taxon>Malvoideae</taxon>
        <taxon>Gossypium</taxon>
    </lineage>
</organism>
<proteinExistence type="predicted"/>
<dbReference type="AlphaFoldDB" id="A0A7J9BA49"/>
<sequence>MPVVPQLQLLRRRRSLMW</sequence>
<evidence type="ECO:0000313" key="2">
    <source>
        <dbReference type="Proteomes" id="UP000593579"/>
    </source>
</evidence>
<name>A0A7J9BA49_GOSGO</name>